<keyword evidence="3" id="KW-0285">Flavoprotein</keyword>
<dbReference type="InterPro" id="IPR012132">
    <property type="entry name" value="GMC_OxRdtase"/>
</dbReference>
<dbReference type="InterPro" id="IPR036188">
    <property type="entry name" value="FAD/NAD-bd_sf"/>
</dbReference>
<evidence type="ECO:0000256" key="3">
    <source>
        <dbReference type="ARBA" id="ARBA00022630"/>
    </source>
</evidence>
<dbReference type="PROSITE" id="PS00623">
    <property type="entry name" value="GMC_OXRED_1"/>
    <property type="match status" value="1"/>
</dbReference>
<dbReference type="PANTHER" id="PTHR11552:SF147">
    <property type="entry name" value="CHOLINE DEHYDROGENASE, MITOCHONDRIAL"/>
    <property type="match status" value="1"/>
</dbReference>
<dbReference type="InterPro" id="IPR000172">
    <property type="entry name" value="GMC_OxRdtase_N"/>
</dbReference>
<dbReference type="PANTHER" id="PTHR11552">
    <property type="entry name" value="GLUCOSE-METHANOL-CHOLINE GMC OXIDOREDUCTASE"/>
    <property type="match status" value="1"/>
</dbReference>
<dbReference type="GO" id="GO:0008812">
    <property type="term" value="F:choline dehydrogenase activity"/>
    <property type="evidence" value="ECO:0007669"/>
    <property type="project" value="TreeGrafter"/>
</dbReference>
<reference evidence="7" key="1">
    <citation type="submission" date="2018-05" db="EMBL/GenBank/DDBJ databases">
        <authorList>
            <person name="Lanie J.A."/>
            <person name="Ng W.-L."/>
            <person name="Kazmierczak K.M."/>
            <person name="Andrzejewski T.M."/>
            <person name="Davidsen T.M."/>
            <person name="Wayne K.J."/>
            <person name="Tettelin H."/>
            <person name="Glass J.I."/>
            <person name="Rusch D."/>
            <person name="Podicherti R."/>
            <person name="Tsui H.-C.T."/>
            <person name="Winkler M.E."/>
        </authorList>
    </citation>
    <scope>NUCLEOTIDE SEQUENCE</scope>
</reference>
<dbReference type="EMBL" id="UINC01092576">
    <property type="protein sequence ID" value="SVC46279.1"/>
    <property type="molecule type" value="Genomic_DNA"/>
</dbReference>
<evidence type="ECO:0000256" key="4">
    <source>
        <dbReference type="ARBA" id="ARBA00022827"/>
    </source>
</evidence>
<protein>
    <recommendedName>
        <fullName evidence="5 6">Glucose-methanol-choline oxidoreductase N-terminal domain-containing protein</fullName>
    </recommendedName>
</protein>
<feature type="non-terminal residue" evidence="7">
    <location>
        <position position="331"/>
    </location>
</feature>
<dbReference type="GO" id="GO:0016020">
    <property type="term" value="C:membrane"/>
    <property type="evidence" value="ECO:0007669"/>
    <property type="project" value="TreeGrafter"/>
</dbReference>
<evidence type="ECO:0000256" key="1">
    <source>
        <dbReference type="ARBA" id="ARBA00001974"/>
    </source>
</evidence>
<accession>A0A382MBL8</accession>
<evidence type="ECO:0000259" key="5">
    <source>
        <dbReference type="PROSITE" id="PS00623"/>
    </source>
</evidence>
<comment type="similarity">
    <text evidence="2">Belongs to the GMC oxidoreductase family.</text>
</comment>
<dbReference type="PROSITE" id="PS00624">
    <property type="entry name" value="GMC_OXRED_2"/>
    <property type="match status" value="1"/>
</dbReference>
<dbReference type="Pfam" id="PF00732">
    <property type="entry name" value="GMC_oxred_N"/>
    <property type="match status" value="1"/>
</dbReference>
<name>A0A382MBL8_9ZZZZ</name>
<evidence type="ECO:0000259" key="6">
    <source>
        <dbReference type="PROSITE" id="PS00624"/>
    </source>
</evidence>
<proteinExistence type="inferred from homology"/>
<keyword evidence="4" id="KW-0274">FAD</keyword>
<evidence type="ECO:0000256" key="2">
    <source>
        <dbReference type="ARBA" id="ARBA00010790"/>
    </source>
</evidence>
<dbReference type="Gene3D" id="3.30.560.10">
    <property type="entry name" value="Glucose Oxidase, domain 3"/>
    <property type="match status" value="1"/>
</dbReference>
<gene>
    <name evidence="7" type="ORF">METZ01_LOCUS299133</name>
</gene>
<sequence length="331" mass="37184">MSLEVDYIVVGAGSAGCVMARRLAEHHSVLLLEAGSKAWGWDFRLHMPAALSEVLATDRYNWFYHSEPEPHLNQRRLYCPRGKVLGGSSAINGMIFVRGHRQDYQRWSEQTGLAGWSYQDCLPFFKKSESIDGQDLDYRGDSGPLKISRGSISNPLYKAWLTAGVEMGQDRTDDFNGVQQEGFGLFDRTIFKGKRQSTAVAYLSNAKINSRHHQNQAGVTIMTRAMVQEILFDQDQAVGVKIKRASDIVQARARKEVLLCGGAINSPQLLMLSGIGQADELCRQSIDCRIESPGVGKNLQDHLEVYVQYSLKKPVSLYPITRWYRKPWVGL</sequence>
<organism evidence="7">
    <name type="scientific">marine metagenome</name>
    <dbReference type="NCBI Taxonomy" id="408172"/>
    <lineage>
        <taxon>unclassified sequences</taxon>
        <taxon>metagenomes</taxon>
        <taxon>ecological metagenomes</taxon>
    </lineage>
</organism>
<dbReference type="GO" id="GO:0019285">
    <property type="term" value="P:glycine betaine biosynthetic process from choline"/>
    <property type="evidence" value="ECO:0007669"/>
    <property type="project" value="TreeGrafter"/>
</dbReference>
<dbReference type="AlphaFoldDB" id="A0A382MBL8"/>
<dbReference type="GO" id="GO:0050660">
    <property type="term" value="F:flavin adenine dinucleotide binding"/>
    <property type="evidence" value="ECO:0007669"/>
    <property type="project" value="InterPro"/>
</dbReference>
<evidence type="ECO:0000313" key="7">
    <source>
        <dbReference type="EMBL" id="SVC46279.1"/>
    </source>
</evidence>
<comment type="cofactor">
    <cofactor evidence="1">
        <name>FAD</name>
        <dbReference type="ChEBI" id="CHEBI:57692"/>
    </cofactor>
</comment>
<dbReference type="SUPFAM" id="SSF51905">
    <property type="entry name" value="FAD/NAD(P)-binding domain"/>
    <property type="match status" value="1"/>
</dbReference>
<dbReference type="Gene3D" id="3.50.50.60">
    <property type="entry name" value="FAD/NAD(P)-binding domain"/>
    <property type="match status" value="1"/>
</dbReference>
<feature type="domain" description="Glucose-methanol-choline oxidoreductase N-terminal" evidence="6">
    <location>
        <begin position="262"/>
        <end position="276"/>
    </location>
</feature>
<feature type="domain" description="Glucose-methanol-choline oxidoreductase N-terminal" evidence="5">
    <location>
        <begin position="82"/>
        <end position="105"/>
    </location>
</feature>